<feature type="compositionally biased region" description="Basic and acidic residues" evidence="1">
    <location>
        <begin position="1"/>
        <end position="11"/>
    </location>
</feature>
<sequence>MNDNNKADARAVSEIAEETKRRQRRHHSVHEQPSTHQSFNDYSDNPRPFSKSSSTSFAKVAKPEGSSGDSVNTKEAGGDKKLSKWCGLLASIPSVGSSRQPSEKPPKRRMQKGAPSHLGMI</sequence>
<keyword evidence="3" id="KW-1185">Reference proteome</keyword>
<accession>A0A3P6TLA9</accession>
<protein>
    <submittedName>
        <fullName evidence="2">Uncharacterized protein</fullName>
    </submittedName>
</protein>
<feature type="region of interest" description="Disordered" evidence="1">
    <location>
        <begin position="1"/>
        <end position="121"/>
    </location>
</feature>
<proteinExistence type="predicted"/>
<gene>
    <name evidence="2" type="ORF">NLS_LOCUS5445</name>
</gene>
<evidence type="ECO:0000313" key="2">
    <source>
        <dbReference type="EMBL" id="VDK81775.1"/>
    </source>
</evidence>
<dbReference type="OrthoDB" id="5839128at2759"/>
<organism evidence="2 3">
    <name type="scientific">Litomosoides sigmodontis</name>
    <name type="common">Filarial nematode worm</name>
    <dbReference type="NCBI Taxonomy" id="42156"/>
    <lineage>
        <taxon>Eukaryota</taxon>
        <taxon>Metazoa</taxon>
        <taxon>Ecdysozoa</taxon>
        <taxon>Nematoda</taxon>
        <taxon>Chromadorea</taxon>
        <taxon>Rhabditida</taxon>
        <taxon>Spirurina</taxon>
        <taxon>Spiruromorpha</taxon>
        <taxon>Filarioidea</taxon>
        <taxon>Onchocercidae</taxon>
        <taxon>Litomosoides</taxon>
    </lineage>
</organism>
<evidence type="ECO:0000256" key="1">
    <source>
        <dbReference type="SAM" id="MobiDB-lite"/>
    </source>
</evidence>
<reference evidence="2 3" key="1">
    <citation type="submission" date="2018-08" db="EMBL/GenBank/DDBJ databases">
        <authorList>
            <person name="Laetsch R D."/>
            <person name="Stevens L."/>
            <person name="Kumar S."/>
            <person name="Blaxter L. M."/>
        </authorList>
    </citation>
    <scope>NUCLEOTIDE SEQUENCE [LARGE SCALE GENOMIC DNA]</scope>
</reference>
<dbReference type="Proteomes" id="UP000277928">
    <property type="component" value="Unassembled WGS sequence"/>
</dbReference>
<dbReference type="AlphaFoldDB" id="A0A3P6TLA9"/>
<evidence type="ECO:0000313" key="3">
    <source>
        <dbReference type="Proteomes" id="UP000277928"/>
    </source>
</evidence>
<name>A0A3P6TLA9_LITSI</name>
<feature type="compositionally biased region" description="Polar residues" evidence="1">
    <location>
        <begin position="31"/>
        <end position="43"/>
    </location>
</feature>
<dbReference type="EMBL" id="UYRX01000410">
    <property type="protein sequence ID" value="VDK81775.1"/>
    <property type="molecule type" value="Genomic_DNA"/>
</dbReference>